<dbReference type="AlphaFoldDB" id="A0A2G9GYI4"/>
<dbReference type="Proteomes" id="UP000231279">
    <property type="component" value="Unassembled WGS sequence"/>
</dbReference>
<keyword evidence="3" id="KW-1185">Reference proteome</keyword>
<comment type="caution">
    <text evidence="2">The sequence shown here is derived from an EMBL/GenBank/DDBJ whole genome shotgun (WGS) entry which is preliminary data.</text>
</comment>
<dbReference type="EMBL" id="NKXS01003249">
    <property type="protein sequence ID" value="PIN10339.1"/>
    <property type="molecule type" value="Genomic_DNA"/>
</dbReference>
<evidence type="ECO:0000259" key="1">
    <source>
        <dbReference type="Pfam" id="PF03017"/>
    </source>
</evidence>
<dbReference type="Pfam" id="PF03017">
    <property type="entry name" value="Transposase_23"/>
    <property type="match status" value="1"/>
</dbReference>
<protein>
    <recommendedName>
        <fullName evidence="1">Transposase Tnp1/En/Spm-like domain-containing protein</fullName>
    </recommendedName>
</protein>
<gene>
    <name evidence="2" type="ORF">CDL12_17071</name>
</gene>
<dbReference type="InterPro" id="IPR004264">
    <property type="entry name" value="Transposase_23"/>
</dbReference>
<name>A0A2G9GYI4_9LAMI</name>
<feature type="domain" description="Transposase Tnp1/En/Spm-like" evidence="1">
    <location>
        <begin position="2"/>
        <end position="61"/>
    </location>
</feature>
<sequence>MSVIERNEIIAKGYLKSMDPNAEVGGRAIGRNNYEVHINVAVKGDEDLKITYMHFNTIMDAQGVSIAWPKSLNI</sequence>
<evidence type="ECO:0000313" key="3">
    <source>
        <dbReference type="Proteomes" id="UP000231279"/>
    </source>
</evidence>
<proteinExistence type="predicted"/>
<reference evidence="3" key="1">
    <citation type="journal article" date="2018" name="Gigascience">
        <title>Genome assembly of the Pink Ipe (Handroanthus impetiginosus, Bignoniaceae), a highly valued, ecologically keystone Neotropical timber forest tree.</title>
        <authorList>
            <person name="Silva-Junior O.B."/>
            <person name="Grattapaglia D."/>
            <person name="Novaes E."/>
            <person name="Collevatti R.G."/>
        </authorList>
    </citation>
    <scope>NUCLEOTIDE SEQUENCE [LARGE SCALE GENOMIC DNA]</scope>
    <source>
        <strain evidence="3">cv. UFG-1</strain>
    </source>
</reference>
<evidence type="ECO:0000313" key="2">
    <source>
        <dbReference type="EMBL" id="PIN10339.1"/>
    </source>
</evidence>
<organism evidence="2 3">
    <name type="scientific">Handroanthus impetiginosus</name>
    <dbReference type="NCBI Taxonomy" id="429701"/>
    <lineage>
        <taxon>Eukaryota</taxon>
        <taxon>Viridiplantae</taxon>
        <taxon>Streptophyta</taxon>
        <taxon>Embryophyta</taxon>
        <taxon>Tracheophyta</taxon>
        <taxon>Spermatophyta</taxon>
        <taxon>Magnoliopsida</taxon>
        <taxon>eudicotyledons</taxon>
        <taxon>Gunneridae</taxon>
        <taxon>Pentapetalae</taxon>
        <taxon>asterids</taxon>
        <taxon>lamiids</taxon>
        <taxon>Lamiales</taxon>
        <taxon>Bignoniaceae</taxon>
        <taxon>Crescentiina</taxon>
        <taxon>Tabebuia alliance</taxon>
        <taxon>Handroanthus</taxon>
    </lineage>
</organism>
<accession>A0A2G9GYI4</accession>
<dbReference type="OrthoDB" id="1682357at2759"/>